<keyword evidence="1" id="KW-0472">Membrane</keyword>
<dbReference type="Proteomes" id="UP000593578">
    <property type="component" value="Unassembled WGS sequence"/>
</dbReference>
<keyword evidence="1" id="KW-1133">Transmembrane helix</keyword>
<sequence length="282" mass="30294">GCEYKFVPSAYRLLYCFAKLLAGGAVLSGWFHRLSILLGMDEVLQGLSLHEKATVELVLDGDARVKDEINYDLCLVGEDPEEINFSFANFWVQVHDLTLGFASEGLAKSLGNTMGMLRLIGKYGDSTFHGGVCRLLVRWREVGTGANFQILGKHFSVSNVEGVLSGEGSSIVDKGESLDRDQLPKVVKSSVGLTGNGSGRGEVKRTCLHGAVSLAKGVVGTLAAFGSKEKYIMDIDESKKRTRPLDCIEGESGVRLGATGTTFALGLSSSELLIGLPMEARR</sequence>
<keyword evidence="1" id="KW-0812">Transmembrane</keyword>
<name>A0A7J8PAP1_GOSRA</name>
<proteinExistence type="predicted"/>
<evidence type="ECO:0000313" key="3">
    <source>
        <dbReference type="Proteomes" id="UP000593578"/>
    </source>
</evidence>
<evidence type="ECO:0000256" key="1">
    <source>
        <dbReference type="SAM" id="Phobius"/>
    </source>
</evidence>
<protein>
    <recommendedName>
        <fullName evidence="4">DUF4283 domain-containing protein</fullName>
    </recommendedName>
</protein>
<dbReference type="EMBL" id="JABEZZ010000005">
    <property type="protein sequence ID" value="MBA0586329.1"/>
    <property type="molecule type" value="Genomic_DNA"/>
</dbReference>
<feature type="transmembrane region" description="Helical" evidence="1">
    <location>
        <begin position="12"/>
        <end position="31"/>
    </location>
</feature>
<gene>
    <name evidence="2" type="ORF">Gorai_017072</name>
</gene>
<accession>A0A7J8PAP1</accession>
<evidence type="ECO:0008006" key="4">
    <source>
        <dbReference type="Google" id="ProtNLM"/>
    </source>
</evidence>
<dbReference type="AlphaFoldDB" id="A0A7J8PAP1"/>
<organism evidence="2 3">
    <name type="scientific">Gossypium raimondii</name>
    <name type="common">Peruvian cotton</name>
    <name type="synonym">Gossypium klotzschianum subsp. raimondii</name>
    <dbReference type="NCBI Taxonomy" id="29730"/>
    <lineage>
        <taxon>Eukaryota</taxon>
        <taxon>Viridiplantae</taxon>
        <taxon>Streptophyta</taxon>
        <taxon>Embryophyta</taxon>
        <taxon>Tracheophyta</taxon>
        <taxon>Spermatophyta</taxon>
        <taxon>Magnoliopsida</taxon>
        <taxon>eudicotyledons</taxon>
        <taxon>Gunneridae</taxon>
        <taxon>Pentapetalae</taxon>
        <taxon>rosids</taxon>
        <taxon>malvids</taxon>
        <taxon>Malvales</taxon>
        <taxon>Malvaceae</taxon>
        <taxon>Malvoideae</taxon>
        <taxon>Gossypium</taxon>
    </lineage>
</organism>
<comment type="caution">
    <text evidence="2">The sequence shown here is derived from an EMBL/GenBank/DDBJ whole genome shotgun (WGS) entry which is preliminary data.</text>
</comment>
<feature type="non-terminal residue" evidence="2">
    <location>
        <position position="282"/>
    </location>
</feature>
<reference evidence="2 3" key="1">
    <citation type="journal article" date="2019" name="Genome Biol. Evol.">
        <title>Insights into the evolution of the New World diploid cottons (Gossypium, subgenus Houzingenia) based on genome sequencing.</title>
        <authorList>
            <person name="Grover C.E."/>
            <person name="Arick M.A. 2nd"/>
            <person name="Thrash A."/>
            <person name="Conover J.L."/>
            <person name="Sanders W.S."/>
            <person name="Peterson D.G."/>
            <person name="Frelichowski J.E."/>
            <person name="Scheffler J.A."/>
            <person name="Scheffler B.E."/>
            <person name="Wendel J.F."/>
        </authorList>
    </citation>
    <scope>NUCLEOTIDE SEQUENCE [LARGE SCALE GENOMIC DNA]</scope>
    <source>
        <strain evidence="2">8</strain>
        <tissue evidence="2">Leaf</tissue>
    </source>
</reference>
<evidence type="ECO:0000313" key="2">
    <source>
        <dbReference type="EMBL" id="MBA0586329.1"/>
    </source>
</evidence>